<feature type="compositionally biased region" description="Low complexity" evidence="1">
    <location>
        <begin position="325"/>
        <end position="343"/>
    </location>
</feature>
<organism evidence="2 3">
    <name type="scientific">Rickenella mellea</name>
    <dbReference type="NCBI Taxonomy" id="50990"/>
    <lineage>
        <taxon>Eukaryota</taxon>
        <taxon>Fungi</taxon>
        <taxon>Dikarya</taxon>
        <taxon>Basidiomycota</taxon>
        <taxon>Agaricomycotina</taxon>
        <taxon>Agaricomycetes</taxon>
        <taxon>Hymenochaetales</taxon>
        <taxon>Rickenellaceae</taxon>
        <taxon>Rickenella</taxon>
    </lineage>
</organism>
<dbReference type="AlphaFoldDB" id="A0A4Y7QME4"/>
<evidence type="ECO:0000313" key="2">
    <source>
        <dbReference type="EMBL" id="TDL28536.1"/>
    </source>
</evidence>
<sequence length="378" mass="41738">MRGRSSPSACTRREKRRARRREEEEETKQMLAAMAAAYEANNELQRSYDMSSNNASQRKRKSSQRSVRLSASHNPTRNKIERMSSGSQTQTSSKHGQHQKSPPLPPTIANIRKQIAKYGPPTESFSTGSEEWYHTGLLSSLPDFAPALPNVPAKLQRKKFFAGQNVISGSEIPHAYESAPHNTSKKSSGFDIPTPGTFVQTHAIYHQPSASGNLPSSCHVPILFGEPYGSQTHCTANNHPSSYPAQISFPNPLRLEVTPKVTSKVEYHRQSNTSLGHSTLRNPPALNYLASSTHGRIEHEPTHRAPLIHCDMDISSRRERPSAPTPNLTNAPPAVAPAPLSTTYQKNEEFQRVYAFGGQAMAASAHRRTKPIALPQAR</sequence>
<name>A0A4Y7QME4_9AGAM</name>
<feature type="compositionally biased region" description="Low complexity" evidence="1">
    <location>
        <begin position="30"/>
        <end position="44"/>
    </location>
</feature>
<gene>
    <name evidence="2" type="ORF">BD410DRAFT_862419</name>
</gene>
<feature type="compositionally biased region" description="Polar residues" evidence="1">
    <location>
        <begin position="84"/>
        <end position="94"/>
    </location>
</feature>
<keyword evidence="3" id="KW-1185">Reference proteome</keyword>
<proteinExistence type="predicted"/>
<feature type="region of interest" description="Disordered" evidence="1">
    <location>
        <begin position="317"/>
        <end position="343"/>
    </location>
</feature>
<dbReference type="EMBL" id="ML170157">
    <property type="protein sequence ID" value="TDL28536.1"/>
    <property type="molecule type" value="Genomic_DNA"/>
</dbReference>
<evidence type="ECO:0000313" key="3">
    <source>
        <dbReference type="Proteomes" id="UP000294933"/>
    </source>
</evidence>
<dbReference type="Proteomes" id="UP000294933">
    <property type="component" value="Unassembled WGS sequence"/>
</dbReference>
<evidence type="ECO:0000256" key="1">
    <source>
        <dbReference type="SAM" id="MobiDB-lite"/>
    </source>
</evidence>
<feature type="region of interest" description="Disordered" evidence="1">
    <location>
        <begin position="1"/>
        <end position="107"/>
    </location>
</feature>
<reference evidence="2 3" key="1">
    <citation type="submission" date="2018-06" db="EMBL/GenBank/DDBJ databases">
        <title>A transcriptomic atlas of mushroom development highlights an independent origin of complex multicellularity.</title>
        <authorList>
            <consortium name="DOE Joint Genome Institute"/>
            <person name="Krizsan K."/>
            <person name="Almasi E."/>
            <person name="Merenyi Z."/>
            <person name="Sahu N."/>
            <person name="Viragh M."/>
            <person name="Koszo T."/>
            <person name="Mondo S."/>
            <person name="Kiss B."/>
            <person name="Balint B."/>
            <person name="Kues U."/>
            <person name="Barry K."/>
            <person name="Hegedus J.C."/>
            <person name="Henrissat B."/>
            <person name="Johnson J."/>
            <person name="Lipzen A."/>
            <person name="Ohm R."/>
            <person name="Nagy I."/>
            <person name="Pangilinan J."/>
            <person name="Yan J."/>
            <person name="Xiong Y."/>
            <person name="Grigoriev I.V."/>
            <person name="Hibbett D.S."/>
            <person name="Nagy L.G."/>
        </authorList>
    </citation>
    <scope>NUCLEOTIDE SEQUENCE [LARGE SCALE GENOMIC DNA]</scope>
    <source>
        <strain evidence="2 3">SZMC22713</strain>
    </source>
</reference>
<accession>A0A4Y7QME4</accession>
<protein>
    <submittedName>
        <fullName evidence="2">Uncharacterized protein</fullName>
    </submittedName>
</protein>
<dbReference type="VEuPathDB" id="FungiDB:BD410DRAFT_862419"/>